<gene>
    <name evidence="2" type="ORF">CO185_00450</name>
</gene>
<keyword evidence="1" id="KW-0472">Membrane</keyword>
<organism evidence="2 3">
    <name type="scientific">Candidatus Zambryskibacteria bacterium CG_4_9_14_3_um_filter_42_15</name>
    <dbReference type="NCBI Taxonomy" id="1975112"/>
    <lineage>
        <taxon>Bacteria</taxon>
        <taxon>Candidatus Zambryskiibacteriota</taxon>
    </lineage>
</organism>
<evidence type="ECO:0000313" key="3">
    <source>
        <dbReference type="Proteomes" id="UP000230758"/>
    </source>
</evidence>
<sequence length="83" mass="9674">MKLKTKFRILEFVIFGIFSNLADNLLTLYFFGDQPFGWRIVALALIFVIPFAIIEELIVDHPKFWLKFCKVCGLKINPHAETI</sequence>
<reference evidence="3" key="1">
    <citation type="submission" date="2017-09" db="EMBL/GenBank/DDBJ databases">
        <title>Depth-based differentiation of microbial function through sediment-hosted aquifers and enrichment of novel symbionts in the deep terrestrial subsurface.</title>
        <authorList>
            <person name="Probst A.J."/>
            <person name="Ladd B."/>
            <person name="Jarett J.K."/>
            <person name="Geller-Mcgrath D.E."/>
            <person name="Sieber C.M.K."/>
            <person name="Emerson J.B."/>
            <person name="Anantharaman K."/>
            <person name="Thomas B.C."/>
            <person name="Malmstrom R."/>
            <person name="Stieglmeier M."/>
            <person name="Klingl A."/>
            <person name="Woyke T."/>
            <person name="Ryan C.M."/>
            <person name="Banfield J.F."/>
        </authorList>
    </citation>
    <scope>NUCLEOTIDE SEQUENCE [LARGE SCALE GENOMIC DNA]</scope>
</reference>
<feature type="transmembrane region" description="Helical" evidence="1">
    <location>
        <begin position="12"/>
        <end position="31"/>
    </location>
</feature>
<feature type="transmembrane region" description="Helical" evidence="1">
    <location>
        <begin position="37"/>
        <end position="58"/>
    </location>
</feature>
<accession>A0A2M7WSX6</accession>
<dbReference type="Proteomes" id="UP000230758">
    <property type="component" value="Unassembled WGS sequence"/>
</dbReference>
<evidence type="ECO:0000313" key="2">
    <source>
        <dbReference type="EMBL" id="PJA33102.1"/>
    </source>
</evidence>
<comment type="caution">
    <text evidence="2">The sequence shown here is derived from an EMBL/GenBank/DDBJ whole genome shotgun (WGS) entry which is preliminary data.</text>
</comment>
<dbReference type="AlphaFoldDB" id="A0A2M7WSX6"/>
<keyword evidence="1" id="KW-1133">Transmembrane helix</keyword>
<name>A0A2M7WSX6_9BACT</name>
<dbReference type="EMBL" id="PFXF01000009">
    <property type="protein sequence ID" value="PJA33102.1"/>
    <property type="molecule type" value="Genomic_DNA"/>
</dbReference>
<evidence type="ECO:0008006" key="4">
    <source>
        <dbReference type="Google" id="ProtNLM"/>
    </source>
</evidence>
<evidence type="ECO:0000256" key="1">
    <source>
        <dbReference type="SAM" id="Phobius"/>
    </source>
</evidence>
<protein>
    <recommendedName>
        <fullName evidence="4">VUT family protein</fullName>
    </recommendedName>
</protein>
<keyword evidence="1" id="KW-0812">Transmembrane</keyword>
<proteinExistence type="predicted"/>